<dbReference type="EMBL" id="CP003360">
    <property type="protein sequence ID" value="AFM28178.1"/>
    <property type="molecule type" value="Genomic_DNA"/>
</dbReference>
<evidence type="ECO:0000256" key="3">
    <source>
        <dbReference type="ARBA" id="ARBA00022692"/>
    </source>
</evidence>
<comment type="subcellular location">
    <subcellularLocation>
        <location evidence="1">Cell membrane</location>
        <topology evidence="1">Multi-pass membrane protein</topology>
    </subcellularLocation>
</comment>
<dbReference type="InterPro" id="IPR051611">
    <property type="entry name" value="ECF_transporter_component"/>
</dbReference>
<dbReference type="InterPro" id="IPR003339">
    <property type="entry name" value="ABC/ECF_trnsptr_transmembrane"/>
</dbReference>
<dbReference type="STRING" id="706587.Desti_5598"/>
<reference evidence="8" key="1">
    <citation type="submission" date="2012-06" db="EMBL/GenBank/DDBJ databases">
        <title>Complete sequence of chromosome of Desulfomonile tiedjei DSM 6799.</title>
        <authorList>
            <person name="Lucas S."/>
            <person name="Copeland A."/>
            <person name="Lapidus A."/>
            <person name="Glavina del Rio T."/>
            <person name="Dalin E."/>
            <person name="Tice H."/>
            <person name="Bruce D."/>
            <person name="Goodwin L."/>
            <person name="Pitluck S."/>
            <person name="Peters L."/>
            <person name="Ovchinnikova G."/>
            <person name="Zeytun A."/>
            <person name="Lu M."/>
            <person name="Kyrpides N."/>
            <person name="Mavromatis K."/>
            <person name="Ivanova N."/>
            <person name="Brettin T."/>
            <person name="Detter J.C."/>
            <person name="Han C."/>
            <person name="Larimer F."/>
            <person name="Land M."/>
            <person name="Hauser L."/>
            <person name="Markowitz V."/>
            <person name="Cheng J.-F."/>
            <person name="Hugenholtz P."/>
            <person name="Woyke T."/>
            <person name="Wu D."/>
            <person name="Spring S."/>
            <person name="Schroeder M."/>
            <person name="Brambilla E."/>
            <person name="Klenk H.-P."/>
            <person name="Eisen J.A."/>
        </authorList>
    </citation>
    <scope>NUCLEOTIDE SEQUENCE [LARGE SCALE GENOMIC DNA]</scope>
    <source>
        <strain evidence="8">ATCC 49306 / DSM 6799 / DCB-1</strain>
    </source>
</reference>
<dbReference type="InterPro" id="IPR012809">
    <property type="entry name" value="ECF_CbiQ"/>
</dbReference>
<sequence>MFDIFSDIFASRENTLTRVDPRIKLILALLLIFCTVLSQMVWFPLVVFTCCLITMTLIRIPPGLVLLRLSGPLGIVTVLVLLQMFLTGSTPLMTLHIGSWTFIASQEGLARGILLGSRVLAAVSTVILLGSVTPAHKIFAALRWFKIPEGWVEIAMLVYRYTFSLLDQTSDVLTAQRARLGYSSIKTSLGSVGVVAGTVLIRAMDQAMRTYEAMTLRGYQGSMPFGPLPVLEQKDVRILTVAVPVILMAFLFVERYII</sequence>
<dbReference type="HOGENOM" id="CLU_056469_5_0_7"/>
<evidence type="ECO:0000256" key="2">
    <source>
        <dbReference type="ARBA" id="ARBA00022475"/>
    </source>
</evidence>
<keyword evidence="2" id="KW-1003">Cell membrane</keyword>
<feature type="transmembrane region" description="Helical" evidence="6">
    <location>
        <begin position="236"/>
        <end position="253"/>
    </location>
</feature>
<accession>I4CF37</accession>
<dbReference type="eggNOG" id="COG0619">
    <property type="taxonomic scope" value="Bacteria"/>
</dbReference>
<feature type="transmembrane region" description="Helical" evidence="6">
    <location>
        <begin position="25"/>
        <end position="53"/>
    </location>
</feature>
<dbReference type="GO" id="GO:0006824">
    <property type="term" value="P:cobalt ion transport"/>
    <property type="evidence" value="ECO:0007669"/>
    <property type="project" value="InterPro"/>
</dbReference>
<dbReference type="RefSeq" id="WP_014813255.1">
    <property type="nucleotide sequence ID" value="NC_018025.1"/>
</dbReference>
<dbReference type="OrthoDB" id="8585740at2"/>
<gene>
    <name evidence="7" type="ordered locus">Desti_5598</name>
</gene>
<evidence type="ECO:0000256" key="5">
    <source>
        <dbReference type="ARBA" id="ARBA00023136"/>
    </source>
</evidence>
<evidence type="ECO:0000313" key="8">
    <source>
        <dbReference type="Proteomes" id="UP000006055"/>
    </source>
</evidence>
<dbReference type="Proteomes" id="UP000006055">
    <property type="component" value="Chromosome"/>
</dbReference>
<organism evidence="7 8">
    <name type="scientific">Desulfomonile tiedjei (strain ATCC 49306 / DSM 6799 / DCB-1)</name>
    <dbReference type="NCBI Taxonomy" id="706587"/>
    <lineage>
        <taxon>Bacteria</taxon>
        <taxon>Pseudomonadati</taxon>
        <taxon>Thermodesulfobacteriota</taxon>
        <taxon>Desulfomonilia</taxon>
        <taxon>Desulfomonilales</taxon>
        <taxon>Desulfomonilaceae</taxon>
        <taxon>Desulfomonile</taxon>
    </lineage>
</organism>
<evidence type="ECO:0000256" key="6">
    <source>
        <dbReference type="SAM" id="Phobius"/>
    </source>
</evidence>
<dbReference type="CDD" id="cd16914">
    <property type="entry name" value="EcfT"/>
    <property type="match status" value="1"/>
</dbReference>
<evidence type="ECO:0000313" key="7">
    <source>
        <dbReference type="EMBL" id="AFM28178.1"/>
    </source>
</evidence>
<dbReference type="NCBIfam" id="TIGR02454">
    <property type="entry name" value="ECF_T_CbiQ"/>
    <property type="match status" value="1"/>
</dbReference>
<dbReference type="PANTHER" id="PTHR34857:SF2">
    <property type="entry name" value="SLL0384 PROTEIN"/>
    <property type="match status" value="1"/>
</dbReference>
<dbReference type="Pfam" id="PF02361">
    <property type="entry name" value="CbiQ"/>
    <property type="match status" value="1"/>
</dbReference>
<feature type="transmembrane region" description="Helical" evidence="6">
    <location>
        <begin position="187"/>
        <end position="204"/>
    </location>
</feature>
<feature type="transmembrane region" description="Helical" evidence="6">
    <location>
        <begin position="108"/>
        <end position="129"/>
    </location>
</feature>
<dbReference type="GO" id="GO:0043190">
    <property type="term" value="C:ATP-binding cassette (ABC) transporter complex"/>
    <property type="evidence" value="ECO:0007669"/>
    <property type="project" value="InterPro"/>
</dbReference>
<protein>
    <submittedName>
        <fullName evidence="7">Cobalt ABC transporter, permease protein CbiQ</fullName>
    </submittedName>
</protein>
<dbReference type="KEGG" id="dti:Desti_5598"/>
<dbReference type="AlphaFoldDB" id="I4CF37"/>
<dbReference type="PANTHER" id="PTHR34857">
    <property type="entry name" value="SLL0384 PROTEIN"/>
    <property type="match status" value="1"/>
</dbReference>
<name>I4CF37_DESTA</name>
<keyword evidence="5 6" id="KW-0472">Membrane</keyword>
<keyword evidence="3 6" id="KW-0812">Transmembrane</keyword>
<feature type="transmembrane region" description="Helical" evidence="6">
    <location>
        <begin position="65"/>
        <end position="88"/>
    </location>
</feature>
<proteinExistence type="predicted"/>
<evidence type="ECO:0000256" key="1">
    <source>
        <dbReference type="ARBA" id="ARBA00004651"/>
    </source>
</evidence>
<evidence type="ECO:0000256" key="4">
    <source>
        <dbReference type="ARBA" id="ARBA00022989"/>
    </source>
</evidence>
<keyword evidence="4 6" id="KW-1133">Transmembrane helix</keyword>
<keyword evidence="8" id="KW-1185">Reference proteome</keyword>